<keyword evidence="2" id="KW-1185">Reference proteome</keyword>
<protein>
    <submittedName>
        <fullName evidence="1">Uncharacterized protein</fullName>
    </submittedName>
</protein>
<dbReference type="Proteomes" id="UP001056120">
    <property type="component" value="Linkage Group LG12"/>
</dbReference>
<evidence type="ECO:0000313" key="2">
    <source>
        <dbReference type="Proteomes" id="UP001056120"/>
    </source>
</evidence>
<gene>
    <name evidence="1" type="ORF">L1987_38220</name>
</gene>
<name>A0ACB9HJY7_9ASTR</name>
<accession>A0ACB9HJY7</accession>
<sequence>MVGNLSMLVIARVLAKGAWSRMFWEEIAYNTGFIQEDGNRSLEDIAEGYLMDLIDRNLVIIAYKRKYNGSVVACKVHDLVRELCLKKAMEERFILQTDRLILSSQFSNVLKPPYKPLRLLLCNKFLIDDIAKYIRSFVLLRVLDLETCVFIDFPKGMELLVHLRYLAILTSSRDFPSSICNLWNLQTLIYRPSNNGDITIVLPSNISDLVNLRHLYYIARGAWPFILPSIEKPMNLQTISIVELRDGLDKFQKCFPYIKKLECVTCEDEEYDFKSLTYLEKLYVFDVPKGCVKNHITFPSILKTLTLRDCGLPWSDMLIIQSLPNLQVLKLVDDAFKGSYWNTYEQDFQQLKFLRLQGLNIEQWEAYSTSFPCLSQLEVYYCEVLEETPLEIGDIPSLELIQIKGYRHSVGESVRRIQEEQNDLGNYHLRIDISHELP</sequence>
<reference evidence="1 2" key="2">
    <citation type="journal article" date="2022" name="Mol. Ecol. Resour.">
        <title>The genomes of chicory, endive, great burdock and yacon provide insights into Asteraceae paleo-polyploidization history and plant inulin production.</title>
        <authorList>
            <person name="Fan W."/>
            <person name="Wang S."/>
            <person name="Wang H."/>
            <person name="Wang A."/>
            <person name="Jiang F."/>
            <person name="Liu H."/>
            <person name="Zhao H."/>
            <person name="Xu D."/>
            <person name="Zhang Y."/>
        </authorList>
    </citation>
    <scope>NUCLEOTIDE SEQUENCE [LARGE SCALE GENOMIC DNA]</scope>
    <source>
        <strain evidence="2">cv. Yunnan</strain>
        <tissue evidence="1">Leaves</tissue>
    </source>
</reference>
<organism evidence="1 2">
    <name type="scientific">Smallanthus sonchifolius</name>
    <dbReference type="NCBI Taxonomy" id="185202"/>
    <lineage>
        <taxon>Eukaryota</taxon>
        <taxon>Viridiplantae</taxon>
        <taxon>Streptophyta</taxon>
        <taxon>Embryophyta</taxon>
        <taxon>Tracheophyta</taxon>
        <taxon>Spermatophyta</taxon>
        <taxon>Magnoliopsida</taxon>
        <taxon>eudicotyledons</taxon>
        <taxon>Gunneridae</taxon>
        <taxon>Pentapetalae</taxon>
        <taxon>asterids</taxon>
        <taxon>campanulids</taxon>
        <taxon>Asterales</taxon>
        <taxon>Asteraceae</taxon>
        <taxon>Asteroideae</taxon>
        <taxon>Heliantheae alliance</taxon>
        <taxon>Millerieae</taxon>
        <taxon>Smallanthus</taxon>
    </lineage>
</organism>
<comment type="caution">
    <text evidence="1">The sequence shown here is derived from an EMBL/GenBank/DDBJ whole genome shotgun (WGS) entry which is preliminary data.</text>
</comment>
<dbReference type="EMBL" id="CM042029">
    <property type="protein sequence ID" value="KAI3795565.1"/>
    <property type="molecule type" value="Genomic_DNA"/>
</dbReference>
<proteinExistence type="predicted"/>
<evidence type="ECO:0000313" key="1">
    <source>
        <dbReference type="EMBL" id="KAI3795565.1"/>
    </source>
</evidence>
<reference evidence="2" key="1">
    <citation type="journal article" date="2022" name="Mol. Ecol. Resour.">
        <title>The genomes of chicory, endive, great burdock and yacon provide insights into Asteraceae palaeo-polyploidization history and plant inulin production.</title>
        <authorList>
            <person name="Fan W."/>
            <person name="Wang S."/>
            <person name="Wang H."/>
            <person name="Wang A."/>
            <person name="Jiang F."/>
            <person name="Liu H."/>
            <person name="Zhao H."/>
            <person name="Xu D."/>
            <person name="Zhang Y."/>
        </authorList>
    </citation>
    <scope>NUCLEOTIDE SEQUENCE [LARGE SCALE GENOMIC DNA]</scope>
    <source>
        <strain evidence="2">cv. Yunnan</strain>
    </source>
</reference>